<dbReference type="CDD" id="cd00118">
    <property type="entry name" value="LysM"/>
    <property type="match status" value="1"/>
</dbReference>
<comment type="caution">
    <text evidence="2">The sequence shown here is derived from an EMBL/GenBank/DDBJ whole genome shotgun (WGS) entry which is preliminary data.</text>
</comment>
<dbReference type="Pfam" id="PF01476">
    <property type="entry name" value="LysM"/>
    <property type="match status" value="1"/>
</dbReference>
<dbReference type="EMBL" id="DRTB01000187">
    <property type="protein sequence ID" value="HHE04911.1"/>
    <property type="molecule type" value="Genomic_DNA"/>
</dbReference>
<dbReference type="InterPro" id="IPR018392">
    <property type="entry name" value="LysM"/>
</dbReference>
<sequence>MNKFLLFPLIFVTSILSGKEYTVVKGDCLWFIAERQYGDPFLWPIIYEANRDKIENPHWIYPGQVFVIPPYQEKEIGVTPTALVPPPAETTAPTAMTESLPQESLQQYSPQQEEEFGEVTTVVGEKKFVFSKESALLAGFITPKKNLQTGKIVRGYTHLSKDLVLGNKVILNKGMSNGVMVKDKILFFRYGRGVHSYGTIVRILGIGLINEAHSNNAIAEIIASYEPIHKGDYFMPYKEIIPPEGKISPVLDNVEGKIIAFKNKASVVKPYDVVYITPGNGLVKAGDLFLIYRKGKIKNVGKDLPIFPVGKILIVDVREKTSSGYVVTIMGHMDIRKDDKVRLVGRVE</sequence>
<feature type="domain" description="LysM" evidence="1">
    <location>
        <begin position="19"/>
        <end position="68"/>
    </location>
</feature>
<accession>A0A7C5HFY9</accession>
<evidence type="ECO:0000313" key="2">
    <source>
        <dbReference type="EMBL" id="HHE04911.1"/>
    </source>
</evidence>
<proteinExistence type="predicted"/>
<reference evidence="2" key="1">
    <citation type="journal article" date="2020" name="mSystems">
        <title>Genome- and Community-Level Interaction Insights into Carbon Utilization and Element Cycling Functions of Hydrothermarchaeota in Hydrothermal Sediment.</title>
        <authorList>
            <person name="Zhou Z."/>
            <person name="Liu Y."/>
            <person name="Xu W."/>
            <person name="Pan J."/>
            <person name="Luo Z.H."/>
            <person name="Li M."/>
        </authorList>
    </citation>
    <scope>NUCLEOTIDE SEQUENCE [LARGE SCALE GENOMIC DNA]</scope>
    <source>
        <strain evidence="2">HyVt-74</strain>
    </source>
</reference>
<dbReference type="PROSITE" id="PS51782">
    <property type="entry name" value="LYSM"/>
    <property type="match status" value="1"/>
</dbReference>
<dbReference type="PANTHER" id="PTHR34700">
    <property type="entry name" value="POTASSIUM BINDING PROTEIN KBP"/>
    <property type="match status" value="1"/>
</dbReference>
<dbReference type="SUPFAM" id="SSF54106">
    <property type="entry name" value="LysM domain"/>
    <property type="match status" value="1"/>
</dbReference>
<dbReference type="InterPro" id="IPR052196">
    <property type="entry name" value="Bact_Kbp"/>
</dbReference>
<evidence type="ECO:0000259" key="1">
    <source>
        <dbReference type="PROSITE" id="PS51782"/>
    </source>
</evidence>
<dbReference type="Proteomes" id="UP000886110">
    <property type="component" value="Unassembled WGS sequence"/>
</dbReference>
<dbReference type="InterPro" id="IPR036779">
    <property type="entry name" value="LysM_dom_sf"/>
</dbReference>
<gene>
    <name evidence="2" type="ORF">ENL19_02480</name>
</gene>
<organism evidence="2">
    <name type="scientific">candidate division WOR-3 bacterium</name>
    <dbReference type="NCBI Taxonomy" id="2052148"/>
    <lineage>
        <taxon>Bacteria</taxon>
        <taxon>Bacteria division WOR-3</taxon>
    </lineage>
</organism>
<dbReference type="AlphaFoldDB" id="A0A7C5HFY9"/>
<name>A0A7C5HFY9_UNCW3</name>
<dbReference type="PANTHER" id="PTHR34700:SF4">
    <property type="entry name" value="PHAGE-LIKE ELEMENT PBSX PROTEIN XKDP"/>
    <property type="match status" value="1"/>
</dbReference>
<dbReference type="Gene3D" id="3.10.350.10">
    <property type="entry name" value="LysM domain"/>
    <property type="match status" value="1"/>
</dbReference>
<dbReference type="SMART" id="SM00257">
    <property type="entry name" value="LysM"/>
    <property type="match status" value="1"/>
</dbReference>
<protein>
    <submittedName>
        <fullName evidence="2">LysM peptidoglycan-binding domain-containing protein</fullName>
    </submittedName>
</protein>